<gene>
    <name evidence="1" type="ORF">L21SP2_1498</name>
</gene>
<reference evidence="1 2" key="1">
    <citation type="journal article" date="2015" name="Stand. Genomic Sci.">
        <title>Complete genome sequence and description of Salinispira pacifica gen. nov., sp. nov., a novel spirochaete isolated form a hypersaline microbial mat.</title>
        <authorList>
            <person name="Ben Hania W."/>
            <person name="Joseph M."/>
            <person name="Schumann P."/>
            <person name="Bunk B."/>
            <person name="Fiebig A."/>
            <person name="Sproer C."/>
            <person name="Klenk H.P."/>
            <person name="Fardeau M.L."/>
            <person name="Spring S."/>
        </authorList>
    </citation>
    <scope>NUCLEOTIDE SEQUENCE [LARGE SCALE GENOMIC DNA]</scope>
    <source>
        <strain evidence="1 2">L21-RPul-D2</strain>
    </source>
</reference>
<dbReference type="KEGG" id="slr:L21SP2_1498"/>
<dbReference type="AlphaFoldDB" id="V5WGY6"/>
<dbReference type="eggNOG" id="ENOG502ZA6T">
    <property type="taxonomic scope" value="Bacteria"/>
</dbReference>
<sequence length="283" mass="32240">MKFTPLSIVLIILAAAAGFILIWKQVNGLTTAYTRQRNASLSSVPETDQQITRADLDGLPPALQRFFDYSQVVGTPRVRHFSVDFSGSMRMEEDGDWLPIRARQHTFVDEGRRLFLMKMKYRGLPMVGYHHYSPGDAYMTIRIMDLITVVHNQDDYMIKGETVTWFNDLCLMAPGALLDADVQWEAIDSRQVRGRLTRNGVTVEAVLTIDDNGRLVNFVSPDRYAANNDGSYDNVPWSTPMHGFEEVNGYKLSTEGSGIWHYPDRENEYIRLKIEDVLINPAK</sequence>
<dbReference type="Proteomes" id="UP000018680">
    <property type="component" value="Chromosome"/>
</dbReference>
<protein>
    <submittedName>
        <fullName evidence="1">Uncharacterized protein</fullName>
    </submittedName>
</protein>
<name>V5WGY6_9SPIO</name>
<evidence type="ECO:0000313" key="2">
    <source>
        <dbReference type="Proteomes" id="UP000018680"/>
    </source>
</evidence>
<dbReference type="OrthoDB" id="9786534at2"/>
<organism evidence="1 2">
    <name type="scientific">Salinispira pacifica</name>
    <dbReference type="NCBI Taxonomy" id="1307761"/>
    <lineage>
        <taxon>Bacteria</taxon>
        <taxon>Pseudomonadati</taxon>
        <taxon>Spirochaetota</taxon>
        <taxon>Spirochaetia</taxon>
        <taxon>Spirochaetales</taxon>
        <taxon>Spirochaetaceae</taxon>
        <taxon>Salinispira</taxon>
    </lineage>
</organism>
<dbReference type="STRING" id="1307761.L21SP2_1498"/>
<proteinExistence type="predicted"/>
<keyword evidence="2" id="KW-1185">Reference proteome</keyword>
<dbReference type="HOGENOM" id="CLU_064054_1_1_12"/>
<dbReference type="EMBL" id="CP006939">
    <property type="protein sequence ID" value="AHC14895.1"/>
    <property type="molecule type" value="Genomic_DNA"/>
</dbReference>
<accession>V5WGY6</accession>
<dbReference type="Pfam" id="PF20181">
    <property type="entry name" value="DUF6544"/>
    <property type="match status" value="1"/>
</dbReference>
<dbReference type="RefSeq" id="WP_024267815.1">
    <property type="nucleotide sequence ID" value="NC_023035.1"/>
</dbReference>
<dbReference type="InterPro" id="IPR046674">
    <property type="entry name" value="DUF6544"/>
</dbReference>
<evidence type="ECO:0000313" key="1">
    <source>
        <dbReference type="EMBL" id="AHC14895.1"/>
    </source>
</evidence>